<name>A0A0L9VEB1_PHAAN</name>
<organism evidence="3 4">
    <name type="scientific">Phaseolus angularis</name>
    <name type="common">Azuki bean</name>
    <name type="synonym">Vigna angularis</name>
    <dbReference type="NCBI Taxonomy" id="3914"/>
    <lineage>
        <taxon>Eukaryota</taxon>
        <taxon>Viridiplantae</taxon>
        <taxon>Streptophyta</taxon>
        <taxon>Embryophyta</taxon>
        <taxon>Tracheophyta</taxon>
        <taxon>Spermatophyta</taxon>
        <taxon>Magnoliopsida</taxon>
        <taxon>eudicotyledons</taxon>
        <taxon>Gunneridae</taxon>
        <taxon>Pentapetalae</taxon>
        <taxon>rosids</taxon>
        <taxon>fabids</taxon>
        <taxon>Fabales</taxon>
        <taxon>Fabaceae</taxon>
        <taxon>Papilionoideae</taxon>
        <taxon>50 kb inversion clade</taxon>
        <taxon>NPAAA clade</taxon>
        <taxon>indigoferoid/millettioid clade</taxon>
        <taxon>Phaseoleae</taxon>
        <taxon>Vigna</taxon>
    </lineage>
</organism>
<dbReference type="Gramene" id="KOM53267">
    <property type="protein sequence ID" value="KOM53267"/>
    <property type="gene ID" value="LR48_Vigan09g192600"/>
</dbReference>
<evidence type="ECO:0000313" key="4">
    <source>
        <dbReference type="Proteomes" id="UP000053144"/>
    </source>
</evidence>
<feature type="domain" description="Hydrophobic seed protein" evidence="2">
    <location>
        <begin position="17"/>
        <end position="83"/>
    </location>
</feature>
<dbReference type="Gene3D" id="1.10.110.10">
    <property type="entry name" value="Plant lipid-transfer and hydrophobic proteins"/>
    <property type="match status" value="1"/>
</dbReference>
<sequence>MLISASMDDSQPPSNSTCPTALNNCTAQFSLENPTSCCEHVRHLDNGDAAACLCVAIKLSNNGIFPIPPRVVIRIMLNSCERDDDGDFDACH</sequence>
<evidence type="ECO:0000259" key="2">
    <source>
        <dbReference type="Pfam" id="PF14547"/>
    </source>
</evidence>
<dbReference type="Pfam" id="PF14547">
    <property type="entry name" value="Hydrophob_seed"/>
    <property type="match status" value="1"/>
</dbReference>
<dbReference type="InterPro" id="IPR036312">
    <property type="entry name" value="Bifun_inhib/LTP/seed_sf"/>
</dbReference>
<dbReference type="EMBL" id="CM003379">
    <property type="protein sequence ID" value="KOM53267.1"/>
    <property type="molecule type" value="Genomic_DNA"/>
</dbReference>
<gene>
    <name evidence="3" type="ORF">LR48_Vigan09g192600</name>
</gene>
<dbReference type="Proteomes" id="UP000053144">
    <property type="component" value="Chromosome 9"/>
</dbReference>
<dbReference type="InterPro" id="IPR027923">
    <property type="entry name" value="Hydrophob_seed_dom"/>
</dbReference>
<dbReference type="AlphaFoldDB" id="A0A0L9VEB1"/>
<proteinExistence type="inferred from homology"/>
<evidence type="ECO:0000256" key="1">
    <source>
        <dbReference type="ARBA" id="ARBA00008965"/>
    </source>
</evidence>
<dbReference type="SUPFAM" id="SSF47699">
    <property type="entry name" value="Bifunctional inhibitor/lipid-transfer protein/seed storage 2S albumin"/>
    <property type="match status" value="1"/>
</dbReference>
<comment type="similarity">
    <text evidence="1">Belongs to the plant LTP family. PEARLI1 subfamily.</text>
</comment>
<reference evidence="4" key="1">
    <citation type="journal article" date="2015" name="Proc. Natl. Acad. Sci. U.S.A.">
        <title>Genome sequencing of adzuki bean (Vigna angularis) provides insight into high starch and low fat accumulation and domestication.</title>
        <authorList>
            <person name="Yang K."/>
            <person name="Tian Z."/>
            <person name="Chen C."/>
            <person name="Luo L."/>
            <person name="Zhao B."/>
            <person name="Wang Z."/>
            <person name="Yu L."/>
            <person name="Li Y."/>
            <person name="Sun Y."/>
            <person name="Li W."/>
            <person name="Chen Y."/>
            <person name="Li Y."/>
            <person name="Zhang Y."/>
            <person name="Ai D."/>
            <person name="Zhao J."/>
            <person name="Shang C."/>
            <person name="Ma Y."/>
            <person name="Wu B."/>
            <person name="Wang M."/>
            <person name="Gao L."/>
            <person name="Sun D."/>
            <person name="Zhang P."/>
            <person name="Guo F."/>
            <person name="Wang W."/>
            <person name="Li Y."/>
            <person name="Wang J."/>
            <person name="Varshney R.K."/>
            <person name="Wang J."/>
            <person name="Ling H.Q."/>
            <person name="Wan P."/>
        </authorList>
    </citation>
    <scope>NUCLEOTIDE SEQUENCE</scope>
    <source>
        <strain evidence="4">cv. Jingnong 6</strain>
    </source>
</reference>
<evidence type="ECO:0000313" key="3">
    <source>
        <dbReference type="EMBL" id="KOM53267.1"/>
    </source>
</evidence>
<protein>
    <recommendedName>
        <fullName evidence="2">Hydrophobic seed protein domain-containing protein</fullName>
    </recommendedName>
</protein>
<accession>A0A0L9VEB1</accession>